<reference evidence="1" key="1">
    <citation type="submission" date="2022-07" db="EMBL/GenBank/DDBJ databases">
        <title>Phylogenomic reconstructions and comparative analyses of Kickxellomycotina fungi.</title>
        <authorList>
            <person name="Reynolds N.K."/>
            <person name="Stajich J.E."/>
            <person name="Barry K."/>
            <person name="Grigoriev I.V."/>
            <person name="Crous P."/>
            <person name="Smith M.E."/>
        </authorList>
    </citation>
    <scope>NUCLEOTIDE SEQUENCE</scope>
    <source>
        <strain evidence="1">RSA 861</strain>
    </source>
</reference>
<gene>
    <name evidence="1" type="ORF">IWQ60_005274</name>
</gene>
<dbReference type="InterPro" id="IPR011990">
    <property type="entry name" value="TPR-like_helical_dom_sf"/>
</dbReference>
<protein>
    <submittedName>
        <fullName evidence="1">Uncharacterized protein</fullName>
    </submittedName>
</protein>
<dbReference type="EMBL" id="JANBPT010000280">
    <property type="protein sequence ID" value="KAJ1924318.1"/>
    <property type="molecule type" value="Genomic_DNA"/>
</dbReference>
<organism evidence="1 2">
    <name type="scientific">Tieghemiomyces parasiticus</name>
    <dbReference type="NCBI Taxonomy" id="78921"/>
    <lineage>
        <taxon>Eukaryota</taxon>
        <taxon>Fungi</taxon>
        <taxon>Fungi incertae sedis</taxon>
        <taxon>Zoopagomycota</taxon>
        <taxon>Kickxellomycotina</taxon>
        <taxon>Dimargaritomycetes</taxon>
        <taxon>Dimargaritales</taxon>
        <taxon>Dimargaritaceae</taxon>
        <taxon>Tieghemiomyces</taxon>
    </lineage>
</organism>
<proteinExistence type="predicted"/>
<dbReference type="GO" id="GO:0007005">
    <property type="term" value="P:mitochondrion organization"/>
    <property type="evidence" value="ECO:0007669"/>
    <property type="project" value="TreeGrafter"/>
</dbReference>
<dbReference type="AlphaFoldDB" id="A0A9W8DZ10"/>
<name>A0A9W8DZ10_9FUNG</name>
<dbReference type="PANTHER" id="PTHR47934">
    <property type="entry name" value="PENTATRICOPEPTIDE REPEAT-CONTAINING PROTEIN PET309, MITOCHONDRIAL"/>
    <property type="match status" value="1"/>
</dbReference>
<dbReference type="InterPro" id="IPR051114">
    <property type="entry name" value="Mito_RNA_Proc_CCM1"/>
</dbReference>
<dbReference type="PANTHER" id="PTHR47934:SF6">
    <property type="entry name" value="MITOCHONDRIAL GROUP I INTRON SPLICING FACTOR CCM1-RELATED"/>
    <property type="match status" value="1"/>
</dbReference>
<evidence type="ECO:0000313" key="1">
    <source>
        <dbReference type="EMBL" id="KAJ1924318.1"/>
    </source>
</evidence>
<sequence length="924" mass="104302">MVANPRWRPSNIAIPARRLYTRPPDQASECFPISEAVADDLPLTPDSRISQDLLRRFRSALLEEDVDGMLGAYDKLRQLPSPPAPLEASVSENRSALAHLDAFDWVCLLDLLSHQPSRETGQRIVLICRDMEATGRSISVRHRNLWLGSYRRLGQYAEAVAVFQTWWSQFLEGATDSAGPAITVNTASQLLTARHFDVTTWEHFIACHFMAYRNVEQLFTVYRTMCQVGIQPTNQLIHFMVHAVASDSAADLPVDDILGQLWDDARKFVTEVAQRPPLWLRTLIPLVFHRRWEVAVSLLERAATHRDHLPPAVYHRVLKRLFRNGQAALARRLWAAVIIHPLEVPGIDPAAPVPIRALPQVYPRLTLATVNAYLDGLVKTNGGLPEAEALFHCLQGVPEPVSCPGPRSNRLSNVPDPWRRALAHLSPDRRTLTIMLTGYLHHRSLPKVNEVVDLFNRRHFIWDHVALDAITRGVLGLHYRYGDPEDDPFHQSFSPHAILARVSQGVMAEFSDLHHEAVQHAVLAAYLQEVLDGARRGSTSKTKGRVGGNEDGEDYLAQSARRTETASLRQLMRRLRVERPTFTRLGQTLPRNPVELTLTLQILFAHGQARQAYVLFRRYADAQSPLLHSTPALANLVLSGLTRHNLHSEARHLLRHHTFFTTHPRVRQEGLLVILHDYARRDDVDGALKTFDQLCGLDPIAQPLIATFFRMEEQDDYTPFRACTEPFTDPPRFDGFSLVSKEETYGDALTGGHPVPLAAYLRLFALLFRTRRVSQARALFALLTHVIRRYDLLEYEYYVAASPLSPSSTASQTSTSLPPWYPMSTLLRDQIEPPLNAAVTRRIVDDGHGQVSNFAAGTSTHFDGYRPPHWCSDLAYVLLRGWTRWHQAECAAQTLAEMQRYHITGKPDSALAHLIDQAKELIAT</sequence>
<evidence type="ECO:0000313" key="2">
    <source>
        <dbReference type="Proteomes" id="UP001150569"/>
    </source>
</evidence>
<comment type="caution">
    <text evidence="1">The sequence shown here is derived from an EMBL/GenBank/DDBJ whole genome shotgun (WGS) entry which is preliminary data.</text>
</comment>
<dbReference type="Proteomes" id="UP001150569">
    <property type="component" value="Unassembled WGS sequence"/>
</dbReference>
<accession>A0A9W8DZ10</accession>
<keyword evidence="2" id="KW-1185">Reference proteome</keyword>
<dbReference type="Gene3D" id="1.25.40.10">
    <property type="entry name" value="Tetratricopeptide repeat domain"/>
    <property type="match status" value="2"/>
</dbReference>
<dbReference type="GO" id="GO:0005739">
    <property type="term" value="C:mitochondrion"/>
    <property type="evidence" value="ECO:0007669"/>
    <property type="project" value="TreeGrafter"/>
</dbReference>
<dbReference type="GO" id="GO:0003729">
    <property type="term" value="F:mRNA binding"/>
    <property type="evidence" value="ECO:0007669"/>
    <property type="project" value="TreeGrafter"/>
</dbReference>
<dbReference type="GO" id="GO:0006396">
    <property type="term" value="P:RNA processing"/>
    <property type="evidence" value="ECO:0007669"/>
    <property type="project" value="TreeGrafter"/>
</dbReference>